<dbReference type="AlphaFoldDB" id="A0A9Q0MSW1"/>
<dbReference type="OrthoDB" id="288203at2759"/>
<keyword evidence="8" id="KW-1185">Reference proteome</keyword>
<feature type="transmembrane region" description="Helical" evidence="5">
    <location>
        <begin position="511"/>
        <end position="538"/>
    </location>
</feature>
<name>A0A9Q0MSW1_9DIPT</name>
<keyword evidence="4 5" id="KW-0472">Membrane</keyword>
<feature type="transmembrane region" description="Helical" evidence="5">
    <location>
        <begin position="451"/>
        <end position="471"/>
    </location>
</feature>
<dbReference type="GO" id="GO:0016020">
    <property type="term" value="C:membrane"/>
    <property type="evidence" value="ECO:0007669"/>
    <property type="project" value="UniProtKB-SubCell"/>
</dbReference>
<evidence type="ECO:0000256" key="2">
    <source>
        <dbReference type="ARBA" id="ARBA00022692"/>
    </source>
</evidence>
<dbReference type="InterPro" id="IPR001902">
    <property type="entry name" value="SLC26A/SulP_fam"/>
</dbReference>
<evidence type="ECO:0000313" key="8">
    <source>
        <dbReference type="Proteomes" id="UP001151699"/>
    </source>
</evidence>
<dbReference type="GO" id="GO:0055085">
    <property type="term" value="P:transmembrane transport"/>
    <property type="evidence" value="ECO:0007669"/>
    <property type="project" value="InterPro"/>
</dbReference>
<dbReference type="InterPro" id="IPR011547">
    <property type="entry name" value="SLC26A/SulP_dom"/>
</dbReference>
<sequence>KSYKHNLGKTVSKILQADKIIPDGLNSWKRYLKQNKMKTDTSTDGAYINEALKSSALNISNAREDEPHVTSDDDQFSNCFTFTNFKDWTRRKAKSAFTKKVLYKRLPILRWLPQYNSTDAVGDLVAGITVGLTVIPQALAYSGIAGLPAAYGLYSSFIGCFIYIFLGSCKDIPMGPTAIASLLAFQTTGGVWQKAVLLSFVAGIIELLMGIFGLGFLVDFVSGPVASGFTSAVALIIVTSQVKDILGISAKGTTFIDIWKAIFKDIENTRAWDTVLGLTCISVLLSMKILSSIKIGPEEDDQKTKLQRFLNKTFWLVGTSRNAILVVVCGVIGYSFKDAAMTPFKLIGDIPPGLPNIQPPPFSMKPDSDESLSDMLSSMGSGLIVVPLIALMESIAICKAFSNGKSVDATQELIAIGVSNVANSFFQGFPITGSLSRGAVNNASGVRTPLGGLYTGLLVILALLFFTPYFAFIPKSTLAAVIIAAVVFMVEVKVIKPMWRSKKTDLVPGLGAFFSCLALPLEMGILVGIGINMAFILYHAARPKIAIETLFTVSGS</sequence>
<dbReference type="EMBL" id="WJQU01000003">
    <property type="protein sequence ID" value="KAJ6637371.1"/>
    <property type="molecule type" value="Genomic_DNA"/>
</dbReference>
<feature type="non-terminal residue" evidence="7">
    <location>
        <position position="556"/>
    </location>
</feature>
<evidence type="ECO:0000259" key="6">
    <source>
        <dbReference type="Pfam" id="PF00916"/>
    </source>
</evidence>
<feature type="transmembrane region" description="Helical" evidence="5">
    <location>
        <begin position="120"/>
        <end position="139"/>
    </location>
</feature>
<keyword evidence="2 5" id="KW-0812">Transmembrane</keyword>
<feature type="transmembrane region" description="Helical" evidence="5">
    <location>
        <begin position="195"/>
        <end position="218"/>
    </location>
</feature>
<evidence type="ECO:0000256" key="3">
    <source>
        <dbReference type="ARBA" id="ARBA00022989"/>
    </source>
</evidence>
<reference evidence="7" key="1">
    <citation type="submission" date="2022-07" db="EMBL/GenBank/DDBJ databases">
        <authorList>
            <person name="Trinca V."/>
            <person name="Uliana J.V.C."/>
            <person name="Torres T.T."/>
            <person name="Ward R.J."/>
            <person name="Monesi N."/>
        </authorList>
    </citation>
    <scope>NUCLEOTIDE SEQUENCE</scope>
    <source>
        <strain evidence="7">HSMRA1968</strain>
        <tissue evidence="7">Whole embryos</tissue>
    </source>
</reference>
<accession>A0A9Q0MSW1</accession>
<comment type="subcellular location">
    <subcellularLocation>
        <location evidence="1">Membrane</location>
        <topology evidence="1">Multi-pass membrane protein</topology>
    </subcellularLocation>
</comment>
<organism evidence="7 8">
    <name type="scientific">Pseudolycoriella hygida</name>
    <dbReference type="NCBI Taxonomy" id="35572"/>
    <lineage>
        <taxon>Eukaryota</taxon>
        <taxon>Metazoa</taxon>
        <taxon>Ecdysozoa</taxon>
        <taxon>Arthropoda</taxon>
        <taxon>Hexapoda</taxon>
        <taxon>Insecta</taxon>
        <taxon>Pterygota</taxon>
        <taxon>Neoptera</taxon>
        <taxon>Endopterygota</taxon>
        <taxon>Diptera</taxon>
        <taxon>Nematocera</taxon>
        <taxon>Sciaroidea</taxon>
        <taxon>Sciaridae</taxon>
        <taxon>Pseudolycoriella</taxon>
    </lineage>
</organism>
<feature type="non-terminal residue" evidence="7">
    <location>
        <position position="1"/>
    </location>
</feature>
<evidence type="ECO:0000313" key="7">
    <source>
        <dbReference type="EMBL" id="KAJ6637371.1"/>
    </source>
</evidence>
<feature type="transmembrane region" description="Helical" evidence="5">
    <location>
        <begin position="478"/>
        <end position="499"/>
    </location>
</feature>
<gene>
    <name evidence="7" type="primary">SLC26A11_3</name>
    <name evidence="7" type="ORF">Bhyg_10101</name>
</gene>
<evidence type="ECO:0000256" key="4">
    <source>
        <dbReference type="ARBA" id="ARBA00023136"/>
    </source>
</evidence>
<keyword evidence="3 5" id="KW-1133">Transmembrane helix</keyword>
<dbReference type="PANTHER" id="PTHR11814">
    <property type="entry name" value="SULFATE TRANSPORTER"/>
    <property type="match status" value="1"/>
</dbReference>
<feature type="transmembrane region" description="Helical" evidence="5">
    <location>
        <begin position="275"/>
        <end position="293"/>
    </location>
</feature>
<feature type="transmembrane region" description="Helical" evidence="5">
    <location>
        <begin position="314"/>
        <end position="336"/>
    </location>
</feature>
<protein>
    <submittedName>
        <fullName evidence="7">Sodium-independent sulfate anion transporter</fullName>
    </submittedName>
</protein>
<dbReference type="Proteomes" id="UP001151699">
    <property type="component" value="Chromosome X"/>
</dbReference>
<dbReference type="Pfam" id="PF00916">
    <property type="entry name" value="Sulfate_transp"/>
    <property type="match status" value="1"/>
</dbReference>
<feature type="transmembrane region" description="Helical" evidence="5">
    <location>
        <begin position="145"/>
        <end position="166"/>
    </location>
</feature>
<feature type="domain" description="SLC26A/SulP transporter" evidence="6">
    <location>
        <begin position="122"/>
        <end position="507"/>
    </location>
</feature>
<proteinExistence type="predicted"/>
<evidence type="ECO:0000256" key="5">
    <source>
        <dbReference type="SAM" id="Phobius"/>
    </source>
</evidence>
<comment type="caution">
    <text evidence="7">The sequence shown here is derived from an EMBL/GenBank/DDBJ whole genome shotgun (WGS) entry which is preliminary data.</text>
</comment>
<feature type="transmembrane region" description="Helical" evidence="5">
    <location>
        <begin position="379"/>
        <end position="401"/>
    </location>
</feature>
<evidence type="ECO:0000256" key="1">
    <source>
        <dbReference type="ARBA" id="ARBA00004141"/>
    </source>
</evidence>